<feature type="transmembrane region" description="Helical" evidence="9">
    <location>
        <begin position="300"/>
        <end position="321"/>
    </location>
</feature>
<keyword evidence="2" id="KW-0813">Transport</keyword>
<dbReference type="PANTHER" id="PTHR23513:SF9">
    <property type="entry name" value="ENTEROBACTIN EXPORTER ENTS"/>
    <property type="match status" value="1"/>
</dbReference>
<evidence type="ECO:0000256" key="6">
    <source>
        <dbReference type="ARBA" id="ARBA00023136"/>
    </source>
</evidence>
<feature type="transmembrane region" description="Helical" evidence="9">
    <location>
        <begin position="227"/>
        <end position="258"/>
    </location>
</feature>
<evidence type="ECO:0000256" key="4">
    <source>
        <dbReference type="ARBA" id="ARBA00022692"/>
    </source>
</evidence>
<keyword evidence="12" id="KW-1185">Reference proteome</keyword>
<feature type="transmembrane region" description="Helical" evidence="9">
    <location>
        <begin position="155"/>
        <end position="179"/>
    </location>
</feature>
<dbReference type="PROSITE" id="PS50850">
    <property type="entry name" value="MFS"/>
    <property type="match status" value="1"/>
</dbReference>
<feature type="transmembrane region" description="Helical" evidence="9">
    <location>
        <begin position="185"/>
        <end position="206"/>
    </location>
</feature>
<protein>
    <recommendedName>
        <fullName evidence="8">Multidrug efflux pump Tap</fullName>
    </recommendedName>
</protein>
<comment type="similarity">
    <text evidence="7">Belongs to the major facilitator superfamily. Drug:H(+) antiporter-3 (DHA3) (TC 2.A.1.21) family.</text>
</comment>
<dbReference type="InterPro" id="IPR036259">
    <property type="entry name" value="MFS_trans_sf"/>
</dbReference>
<keyword evidence="5 9" id="KW-1133">Transmembrane helix</keyword>
<dbReference type="InterPro" id="IPR020846">
    <property type="entry name" value="MFS_dom"/>
</dbReference>
<evidence type="ECO:0000256" key="3">
    <source>
        <dbReference type="ARBA" id="ARBA00022475"/>
    </source>
</evidence>
<organism evidence="11 12">
    <name type="scientific">Lysobacter niastensis</name>
    <dbReference type="NCBI Taxonomy" id="380629"/>
    <lineage>
        <taxon>Bacteria</taxon>
        <taxon>Pseudomonadati</taxon>
        <taxon>Pseudomonadota</taxon>
        <taxon>Gammaproteobacteria</taxon>
        <taxon>Lysobacterales</taxon>
        <taxon>Lysobacteraceae</taxon>
        <taxon>Lysobacter</taxon>
    </lineage>
</organism>
<dbReference type="Proteomes" id="UP001429984">
    <property type="component" value="Unassembled WGS sequence"/>
</dbReference>
<dbReference type="EMBL" id="JADLZT010000003">
    <property type="protein sequence ID" value="MBF6023509.1"/>
    <property type="molecule type" value="Genomic_DNA"/>
</dbReference>
<keyword evidence="6 9" id="KW-0472">Membrane</keyword>
<feature type="transmembrane region" description="Helical" evidence="9">
    <location>
        <begin position="85"/>
        <end position="108"/>
    </location>
</feature>
<evidence type="ECO:0000256" key="9">
    <source>
        <dbReference type="SAM" id="Phobius"/>
    </source>
</evidence>
<comment type="caution">
    <text evidence="11">The sequence shown here is derived from an EMBL/GenBank/DDBJ whole genome shotgun (WGS) entry which is preliminary data.</text>
</comment>
<evidence type="ECO:0000313" key="11">
    <source>
        <dbReference type="EMBL" id="MBF6023509.1"/>
    </source>
</evidence>
<evidence type="ECO:0000256" key="2">
    <source>
        <dbReference type="ARBA" id="ARBA00022448"/>
    </source>
</evidence>
<dbReference type="Gene3D" id="1.20.1250.20">
    <property type="entry name" value="MFS general substrate transporter like domains"/>
    <property type="match status" value="1"/>
</dbReference>
<evidence type="ECO:0000256" key="5">
    <source>
        <dbReference type="ARBA" id="ARBA00022989"/>
    </source>
</evidence>
<keyword evidence="3" id="KW-1003">Cell membrane</keyword>
<keyword evidence="4 9" id="KW-0812">Transmembrane</keyword>
<feature type="transmembrane region" description="Helical" evidence="9">
    <location>
        <begin position="24"/>
        <end position="46"/>
    </location>
</feature>
<accession>A0ABS0B779</accession>
<dbReference type="PANTHER" id="PTHR23513">
    <property type="entry name" value="INTEGRAL MEMBRANE EFFLUX PROTEIN-RELATED"/>
    <property type="match status" value="1"/>
</dbReference>
<evidence type="ECO:0000256" key="1">
    <source>
        <dbReference type="ARBA" id="ARBA00004651"/>
    </source>
</evidence>
<evidence type="ECO:0000313" key="12">
    <source>
        <dbReference type="Proteomes" id="UP001429984"/>
    </source>
</evidence>
<reference evidence="11 12" key="1">
    <citation type="submission" date="2020-11" db="EMBL/GenBank/DDBJ databases">
        <title>Draft Genome Sequence and Secondary Metabolite Biosynthetic Potential of the Lysobacter niastensis Type strain DSM 18481.</title>
        <authorList>
            <person name="Turrini P."/>
            <person name="Artuso I."/>
            <person name="Tescari M."/>
            <person name="Lugli G.A."/>
            <person name="Frangipani E."/>
            <person name="Ventura M."/>
            <person name="Visca P."/>
        </authorList>
    </citation>
    <scope>NUCLEOTIDE SEQUENCE [LARGE SCALE GENOMIC DNA]</scope>
    <source>
        <strain evidence="11 12">DSM 18481</strain>
    </source>
</reference>
<feature type="transmembrane region" description="Helical" evidence="9">
    <location>
        <begin position="270"/>
        <end position="288"/>
    </location>
</feature>
<comment type="subcellular location">
    <subcellularLocation>
        <location evidence="1">Cell membrane</location>
        <topology evidence="1">Multi-pass membrane protein</topology>
    </subcellularLocation>
</comment>
<feature type="transmembrane region" description="Helical" evidence="9">
    <location>
        <begin position="385"/>
        <end position="407"/>
    </location>
</feature>
<evidence type="ECO:0000259" key="10">
    <source>
        <dbReference type="PROSITE" id="PS50850"/>
    </source>
</evidence>
<evidence type="ECO:0000256" key="8">
    <source>
        <dbReference type="ARBA" id="ARBA00040914"/>
    </source>
</evidence>
<gene>
    <name evidence="11" type="ORF">IU514_05620</name>
</gene>
<feature type="transmembrane region" description="Helical" evidence="9">
    <location>
        <begin position="52"/>
        <end position="73"/>
    </location>
</feature>
<name>A0ABS0B779_9GAMM</name>
<dbReference type="RefSeq" id="WP_194930119.1">
    <property type="nucleotide sequence ID" value="NZ_JADLZT010000003.1"/>
</dbReference>
<feature type="domain" description="Major facilitator superfamily (MFS) profile" evidence="10">
    <location>
        <begin position="1"/>
        <end position="208"/>
    </location>
</feature>
<proteinExistence type="inferred from homology"/>
<dbReference type="CDD" id="cd06173">
    <property type="entry name" value="MFS_MefA_like"/>
    <property type="match status" value="1"/>
</dbReference>
<dbReference type="InterPro" id="IPR011701">
    <property type="entry name" value="MFS"/>
</dbReference>
<dbReference type="Pfam" id="PF07690">
    <property type="entry name" value="MFS_1"/>
    <property type="match status" value="1"/>
</dbReference>
<evidence type="ECO:0000256" key="7">
    <source>
        <dbReference type="ARBA" id="ARBA00038075"/>
    </source>
</evidence>
<dbReference type="SUPFAM" id="SSF103473">
    <property type="entry name" value="MFS general substrate transporter"/>
    <property type="match status" value="1"/>
</dbReference>
<feature type="transmembrane region" description="Helical" evidence="9">
    <location>
        <begin position="120"/>
        <end position="143"/>
    </location>
</feature>
<sequence length="419" mass="43700">MSQPAAEAPGVSALLHNRGFVGLLVYRLLAMLSYQIVAVTVGWHVYELTRDALALGLIGLAEVIPYFCFALFAGYAVDHLPRRKLGMAACIGLLVTTLTLAAVAGGVLPAGFGGFGTLTIYAAIAVNGVVRAFLAPVYMSLFARVLKREQFARGAGVSSVVMQSGLVLGPAMGGLLVAWGGKTSAYLVAAGFAAAAAIAVISLRVTEPPMPSERAPVFKSIGEGLRFVFNTQVVLGAQALDMFSVLFGGAVALLPAFINEILHYGPEALGLLRAAPAAGAVLVGVYLARHPLQRNAGRILLFAVAGFGLCIIGFALSRQLWLSALLLMMSGMCDGVSVVVRSTILQLATPDHMRGRVSSINGIFIGSSNELGAFESGVAARLLGLVPSVIFGGCMTLAVVGITARLAPKLRRLDLRELH</sequence>